<dbReference type="Proteomes" id="UP001497497">
    <property type="component" value="Unassembled WGS sequence"/>
</dbReference>
<evidence type="ECO:0000313" key="2">
    <source>
        <dbReference type="Proteomes" id="UP001497497"/>
    </source>
</evidence>
<protein>
    <submittedName>
        <fullName evidence="1">Uncharacterized protein</fullName>
    </submittedName>
</protein>
<reference evidence="1 2" key="1">
    <citation type="submission" date="2024-04" db="EMBL/GenBank/DDBJ databases">
        <authorList>
            <consortium name="Genoscope - CEA"/>
            <person name="William W."/>
        </authorList>
    </citation>
    <scope>NUCLEOTIDE SEQUENCE [LARGE SCALE GENOMIC DNA]</scope>
</reference>
<evidence type="ECO:0000313" key="1">
    <source>
        <dbReference type="EMBL" id="CAL1532441.1"/>
    </source>
</evidence>
<organism evidence="1 2">
    <name type="scientific">Lymnaea stagnalis</name>
    <name type="common">Great pond snail</name>
    <name type="synonym">Helix stagnalis</name>
    <dbReference type="NCBI Taxonomy" id="6523"/>
    <lineage>
        <taxon>Eukaryota</taxon>
        <taxon>Metazoa</taxon>
        <taxon>Spiralia</taxon>
        <taxon>Lophotrochozoa</taxon>
        <taxon>Mollusca</taxon>
        <taxon>Gastropoda</taxon>
        <taxon>Heterobranchia</taxon>
        <taxon>Euthyneura</taxon>
        <taxon>Panpulmonata</taxon>
        <taxon>Hygrophila</taxon>
        <taxon>Lymnaeoidea</taxon>
        <taxon>Lymnaeidae</taxon>
        <taxon>Lymnaea</taxon>
    </lineage>
</organism>
<name>A0AAV2HF40_LYMST</name>
<gene>
    <name evidence="1" type="ORF">GSLYS_00006520001</name>
</gene>
<comment type="caution">
    <text evidence="1">The sequence shown here is derived from an EMBL/GenBank/DDBJ whole genome shotgun (WGS) entry which is preliminary data.</text>
</comment>
<keyword evidence="2" id="KW-1185">Reference proteome</keyword>
<dbReference type="AlphaFoldDB" id="A0AAV2HF40"/>
<accession>A0AAV2HF40</accession>
<sequence length="61" mass="7253">MCMEFSVVEDDPFFNFQLSRLNSGDVQDGRLRSVVRYRPVDIHVDCDWLDSPAIPEFLYRR</sequence>
<dbReference type="EMBL" id="CAXITT010000116">
    <property type="protein sequence ID" value="CAL1532441.1"/>
    <property type="molecule type" value="Genomic_DNA"/>
</dbReference>
<proteinExistence type="predicted"/>